<accession>A0ABV0N9Q7</accession>
<name>A0ABV0N9Q7_9TELE</name>
<evidence type="ECO:0000313" key="1">
    <source>
        <dbReference type="EMBL" id="MEQ2167639.1"/>
    </source>
</evidence>
<gene>
    <name evidence="1" type="ORF">GOODEAATRI_006076</name>
</gene>
<protein>
    <submittedName>
        <fullName evidence="1">Uncharacterized protein</fullName>
    </submittedName>
</protein>
<comment type="caution">
    <text evidence="1">The sequence shown here is derived from an EMBL/GenBank/DDBJ whole genome shotgun (WGS) entry which is preliminary data.</text>
</comment>
<evidence type="ECO:0000313" key="2">
    <source>
        <dbReference type="Proteomes" id="UP001476798"/>
    </source>
</evidence>
<proteinExistence type="predicted"/>
<organism evidence="1 2">
    <name type="scientific">Goodea atripinnis</name>
    <dbReference type="NCBI Taxonomy" id="208336"/>
    <lineage>
        <taxon>Eukaryota</taxon>
        <taxon>Metazoa</taxon>
        <taxon>Chordata</taxon>
        <taxon>Craniata</taxon>
        <taxon>Vertebrata</taxon>
        <taxon>Euteleostomi</taxon>
        <taxon>Actinopterygii</taxon>
        <taxon>Neopterygii</taxon>
        <taxon>Teleostei</taxon>
        <taxon>Neoteleostei</taxon>
        <taxon>Acanthomorphata</taxon>
        <taxon>Ovalentaria</taxon>
        <taxon>Atherinomorphae</taxon>
        <taxon>Cyprinodontiformes</taxon>
        <taxon>Goodeidae</taxon>
        <taxon>Goodea</taxon>
    </lineage>
</organism>
<dbReference type="EMBL" id="JAHRIO010030271">
    <property type="protein sequence ID" value="MEQ2167639.1"/>
    <property type="molecule type" value="Genomic_DNA"/>
</dbReference>
<keyword evidence="2" id="KW-1185">Reference proteome</keyword>
<reference evidence="1 2" key="1">
    <citation type="submission" date="2021-06" db="EMBL/GenBank/DDBJ databases">
        <authorList>
            <person name="Palmer J.M."/>
        </authorList>
    </citation>
    <scope>NUCLEOTIDE SEQUENCE [LARGE SCALE GENOMIC DNA]</scope>
    <source>
        <strain evidence="1 2">GA_2019</strain>
        <tissue evidence="1">Muscle</tissue>
    </source>
</reference>
<dbReference type="Proteomes" id="UP001476798">
    <property type="component" value="Unassembled WGS sequence"/>
</dbReference>
<sequence>MTEPKIKIWKFLKITVSSLLITALALFTAAAIRTLSLDVNVGLQLARWEKSNNISLVIDHHQREELLARFKEAVRIPTVSFSDTESNTTALRQFDTFLRKGTVTRFHPHI</sequence>